<evidence type="ECO:0000313" key="1">
    <source>
        <dbReference type="EMBL" id="MCY6484656.1"/>
    </source>
</evidence>
<proteinExistence type="predicted"/>
<gene>
    <name evidence="1" type="ORF">OW763_09920</name>
</gene>
<evidence type="ECO:0000313" key="2">
    <source>
        <dbReference type="Proteomes" id="UP001078443"/>
    </source>
</evidence>
<dbReference type="InterPro" id="IPR029063">
    <property type="entry name" value="SAM-dependent_MTases_sf"/>
</dbReference>
<dbReference type="Gene3D" id="3.40.50.150">
    <property type="entry name" value="Vaccinia Virus protein VP39"/>
    <property type="match status" value="1"/>
</dbReference>
<keyword evidence="2" id="KW-1185">Reference proteome</keyword>
<dbReference type="GO" id="GO:0008168">
    <property type="term" value="F:methyltransferase activity"/>
    <property type="evidence" value="ECO:0007669"/>
    <property type="project" value="UniProtKB-KW"/>
</dbReference>
<keyword evidence="1" id="KW-0489">Methyltransferase</keyword>
<organism evidence="1 2">
    <name type="scientific">Clostridium aestuarii</name>
    <dbReference type="NCBI Taxonomy" id="338193"/>
    <lineage>
        <taxon>Bacteria</taxon>
        <taxon>Bacillati</taxon>
        <taxon>Bacillota</taxon>
        <taxon>Clostridia</taxon>
        <taxon>Eubacteriales</taxon>
        <taxon>Clostridiaceae</taxon>
        <taxon>Clostridium</taxon>
    </lineage>
</organism>
<dbReference type="GO" id="GO:0032259">
    <property type="term" value="P:methylation"/>
    <property type="evidence" value="ECO:0007669"/>
    <property type="project" value="UniProtKB-KW"/>
</dbReference>
<dbReference type="SUPFAM" id="SSF53335">
    <property type="entry name" value="S-adenosyl-L-methionine-dependent methyltransferases"/>
    <property type="match status" value="1"/>
</dbReference>
<dbReference type="RefSeq" id="WP_268040962.1">
    <property type="nucleotide sequence ID" value="NZ_JAPQER010000003.1"/>
</dbReference>
<dbReference type="EMBL" id="JAPQER010000003">
    <property type="protein sequence ID" value="MCY6484656.1"/>
    <property type="molecule type" value="Genomic_DNA"/>
</dbReference>
<keyword evidence="1" id="KW-0808">Transferase</keyword>
<name>A0ABT4D092_9CLOT</name>
<reference evidence="1" key="1">
    <citation type="submission" date="2022-12" db="EMBL/GenBank/DDBJ databases">
        <authorList>
            <person name="Wang J."/>
        </authorList>
    </citation>
    <scope>NUCLEOTIDE SEQUENCE</scope>
    <source>
        <strain evidence="1">HY-45-18</strain>
    </source>
</reference>
<sequence length="169" mass="20089">MKKEILINLQNQEFKGNVLDIGLKNYGVVYNIYKYKNKNFDIEYIEGDKRCNIIEQNYYDTCVMFLSFGSISLKIRKIEIIKNIYKYLKDDGILYIWDIDKGYGKIFEGKIKILLPNRKIKEINVKNLNILKNISKKNTIKLLENYFDIINLKCLDDIYYIKAQKKGDT</sequence>
<dbReference type="Proteomes" id="UP001078443">
    <property type="component" value="Unassembled WGS sequence"/>
</dbReference>
<protein>
    <submittedName>
        <fullName evidence="1">Class I SAM-dependent methyltransferase</fullName>
    </submittedName>
</protein>
<accession>A0ABT4D092</accession>
<comment type="caution">
    <text evidence="1">The sequence shown here is derived from an EMBL/GenBank/DDBJ whole genome shotgun (WGS) entry which is preliminary data.</text>
</comment>